<dbReference type="HOGENOM" id="CLU_673970_0_0_7"/>
<dbReference type="RefSeq" id="WP_012609293.1">
    <property type="nucleotide sequence ID" value="NC_011768.1"/>
</dbReference>
<feature type="transmembrane region" description="Helical" evidence="1">
    <location>
        <begin position="231"/>
        <end position="262"/>
    </location>
</feature>
<name>B8FMI6_DESAL</name>
<organism evidence="2 3">
    <name type="scientific">Desulfatibacillum aliphaticivorans</name>
    <dbReference type="NCBI Taxonomy" id="218208"/>
    <lineage>
        <taxon>Bacteria</taxon>
        <taxon>Pseudomonadati</taxon>
        <taxon>Thermodesulfobacteriota</taxon>
        <taxon>Desulfobacteria</taxon>
        <taxon>Desulfobacterales</taxon>
        <taxon>Desulfatibacillaceae</taxon>
        <taxon>Desulfatibacillum</taxon>
    </lineage>
</organism>
<gene>
    <name evidence="2" type="ordered locus">Dalk_0143</name>
</gene>
<feature type="transmembrane region" description="Helical" evidence="1">
    <location>
        <begin position="162"/>
        <end position="187"/>
    </location>
</feature>
<evidence type="ECO:0008006" key="4">
    <source>
        <dbReference type="Google" id="ProtNLM"/>
    </source>
</evidence>
<dbReference type="KEGG" id="dal:Dalk_0143"/>
<feature type="transmembrane region" description="Helical" evidence="1">
    <location>
        <begin position="363"/>
        <end position="390"/>
    </location>
</feature>
<feature type="transmembrane region" description="Helical" evidence="1">
    <location>
        <begin position="129"/>
        <end position="150"/>
    </location>
</feature>
<keyword evidence="3" id="KW-1185">Reference proteome</keyword>
<keyword evidence="1" id="KW-0812">Transmembrane</keyword>
<dbReference type="eggNOG" id="COG0025">
    <property type="taxonomic scope" value="Bacteria"/>
</dbReference>
<evidence type="ECO:0000256" key="1">
    <source>
        <dbReference type="SAM" id="Phobius"/>
    </source>
</evidence>
<keyword evidence="1" id="KW-1133">Transmembrane helix</keyword>
<feature type="transmembrane region" description="Helical" evidence="1">
    <location>
        <begin position="95"/>
        <end position="117"/>
    </location>
</feature>
<sequence>MKTTFVFLLILILAFAGYRRSFKSLKAPVLAQNFYLTGIEYLFFGFLIGPGFLNILDAESQKGLAPLCALVLGWVGLLSGFQFEIPKLRRAPNSHLGAAAVACGLTALLMMLGAWLVLPRVLDLPDAAYVLSGVAIAAAACNTAQVSLALSPLARAPRNRALVNLIQVMSSADGALALGVFSAAFLLRPDSAAHMHFGWLALKAVACIACQTLLFLLFLNRRRSQEELTVVLMGGVILGSGVASMLDLSPLVVNFATGVLLVNITREKERLYGMIAAVEKPAYLVLLIFLGSVWHMDSFLYFFGGLMYFAWRILAKIAGGVAAAHGIPALRGAPSDLGLGLLDHGGMAMAILLDFSMSFPQSYAIPVVSTVLVGVVLNELLGPAFIHLILQGGGRES</sequence>
<evidence type="ECO:0000313" key="2">
    <source>
        <dbReference type="EMBL" id="ACL01853.1"/>
    </source>
</evidence>
<evidence type="ECO:0000313" key="3">
    <source>
        <dbReference type="Proteomes" id="UP000000739"/>
    </source>
</evidence>
<reference evidence="2 3" key="1">
    <citation type="journal article" date="2012" name="Environ. Microbiol.">
        <title>The genome sequence of Desulfatibacillum alkenivorans AK-01: a blueprint for anaerobic alkane oxidation.</title>
        <authorList>
            <person name="Callaghan A.V."/>
            <person name="Morris B.E."/>
            <person name="Pereira I.A."/>
            <person name="McInerney M.J."/>
            <person name="Austin R.N."/>
            <person name="Groves J.T."/>
            <person name="Kukor J.J."/>
            <person name="Suflita J.M."/>
            <person name="Young L.Y."/>
            <person name="Zylstra G.J."/>
            <person name="Wawrik B."/>
        </authorList>
    </citation>
    <scope>NUCLEOTIDE SEQUENCE [LARGE SCALE GENOMIC DNA]</scope>
    <source>
        <strain evidence="2 3">AK-01</strain>
    </source>
</reference>
<feature type="transmembrane region" description="Helical" evidence="1">
    <location>
        <begin position="35"/>
        <end position="56"/>
    </location>
</feature>
<proteinExistence type="predicted"/>
<feature type="transmembrane region" description="Helical" evidence="1">
    <location>
        <begin position="63"/>
        <end position="83"/>
    </location>
</feature>
<accession>B8FMI6</accession>
<feature type="transmembrane region" description="Helical" evidence="1">
    <location>
        <begin position="199"/>
        <end position="219"/>
    </location>
</feature>
<feature type="transmembrane region" description="Helical" evidence="1">
    <location>
        <begin position="283"/>
        <end position="303"/>
    </location>
</feature>
<protein>
    <recommendedName>
        <fullName evidence="4">Sodium/hydrogen exchanger</fullName>
    </recommendedName>
</protein>
<dbReference type="EMBL" id="CP001322">
    <property type="protein sequence ID" value="ACL01853.1"/>
    <property type="molecule type" value="Genomic_DNA"/>
</dbReference>
<dbReference type="AlphaFoldDB" id="B8FMI6"/>
<keyword evidence="1" id="KW-0472">Membrane</keyword>
<feature type="transmembrane region" description="Helical" evidence="1">
    <location>
        <begin position="309"/>
        <end position="330"/>
    </location>
</feature>
<dbReference type="PANTHER" id="PTHR43021:SF2">
    <property type="entry name" value="CATION_H+ EXCHANGER DOMAIN-CONTAINING PROTEIN"/>
    <property type="match status" value="1"/>
</dbReference>
<dbReference type="PANTHER" id="PTHR43021">
    <property type="entry name" value="NA(+)/H(+) ANTIPORTER-RELATED"/>
    <property type="match status" value="1"/>
</dbReference>
<dbReference type="Proteomes" id="UP000000739">
    <property type="component" value="Chromosome"/>
</dbReference>